<gene>
    <name evidence="1" type="ORF">EBQ24_04605</name>
</gene>
<comment type="caution">
    <text evidence="1">The sequence shown here is derived from an EMBL/GenBank/DDBJ whole genome shotgun (WGS) entry which is preliminary data.</text>
</comment>
<dbReference type="AlphaFoldDB" id="A0A3M6R5H3"/>
<name>A0A3M6R5H3_9BURK</name>
<dbReference type="EMBL" id="RDQK01000009">
    <property type="protein sequence ID" value="RMX10405.1"/>
    <property type="molecule type" value="Genomic_DNA"/>
</dbReference>
<accession>A0A3M6R5H3</accession>
<evidence type="ECO:0000313" key="1">
    <source>
        <dbReference type="EMBL" id="RMX10405.1"/>
    </source>
</evidence>
<sequence length="69" mass="7968">MATEFGIWILKDAYRNWPVLRPPILASLDLENNKKMALESKPFFPSLTKFARKGQVKIIICSIKTLFDI</sequence>
<protein>
    <submittedName>
        <fullName evidence="1">Uncharacterized protein</fullName>
    </submittedName>
</protein>
<dbReference type="Proteomes" id="UP000281171">
    <property type="component" value="Unassembled WGS sequence"/>
</dbReference>
<proteinExistence type="predicted"/>
<evidence type="ECO:0000313" key="2">
    <source>
        <dbReference type="Proteomes" id="UP000281171"/>
    </source>
</evidence>
<organism evidence="1 2">
    <name type="scientific">Allofranklinella schreckenbergeri</name>
    <dbReference type="NCBI Taxonomy" id="1076744"/>
    <lineage>
        <taxon>Bacteria</taxon>
        <taxon>Pseudomonadati</taxon>
        <taxon>Pseudomonadota</taxon>
        <taxon>Betaproteobacteria</taxon>
        <taxon>Burkholderiales</taxon>
        <taxon>Comamonadaceae</taxon>
        <taxon>Allofranklinella</taxon>
    </lineage>
</organism>
<reference evidence="1 2" key="1">
    <citation type="submission" date="2018-10" db="EMBL/GenBank/DDBJ databases">
        <title>Comamonadaceae CDC group NO-1 genome sequencing and assembly.</title>
        <authorList>
            <person name="Bernier A.-M."/>
            <person name="Bernard K."/>
        </authorList>
    </citation>
    <scope>NUCLEOTIDE SEQUENCE [LARGE SCALE GENOMIC DNA]</scope>
    <source>
        <strain evidence="1 2">NML180581</strain>
    </source>
</reference>